<dbReference type="EMBL" id="OOIQ01000003">
    <property type="protein sequence ID" value="SPO44290.1"/>
    <property type="molecule type" value="Genomic_DNA"/>
</dbReference>
<gene>
    <name evidence="1" type="ORF">PSANT_01975</name>
</gene>
<evidence type="ECO:0000313" key="2">
    <source>
        <dbReference type="Proteomes" id="UP000325008"/>
    </source>
</evidence>
<name>A0A5C3FJC3_PSEA2</name>
<dbReference type="AlphaFoldDB" id="A0A5C3FJC3"/>
<reference evidence="1" key="1">
    <citation type="submission" date="2018-03" db="EMBL/GenBank/DDBJ databases">
        <authorList>
            <person name="Guldener U."/>
        </authorList>
    </citation>
    <scope>NUCLEOTIDE SEQUENCE [LARGE SCALE GENOMIC DNA]</scope>
    <source>
        <strain evidence="1">ATCC34888</strain>
    </source>
</reference>
<evidence type="ECO:0000313" key="1">
    <source>
        <dbReference type="EMBL" id="SPO44290.1"/>
    </source>
</evidence>
<dbReference type="Proteomes" id="UP000325008">
    <property type="component" value="Unassembled WGS sequence"/>
</dbReference>
<sequence>MSWPTPRDLGVRASTDHPLQCSPSISLGFDRTPCPDAPLSYSDPACIELMIDMIDGSVRGSRDEARDSSRLLTHHKLQMHILPTPERKEILSHA</sequence>
<keyword evidence="2" id="KW-1185">Reference proteome</keyword>
<comment type="caution">
    <text evidence="1">The sequence shown here is derived from an EMBL/GenBank/DDBJ whole genome shotgun (WGS) entry which is preliminary data.</text>
</comment>
<protein>
    <submittedName>
        <fullName evidence="1">Uncharacterized protein</fullName>
    </submittedName>
</protein>
<proteinExistence type="predicted"/>
<organism evidence="1 2">
    <name type="scientific">Pseudozyma antarctica</name>
    <name type="common">Yeast</name>
    <name type="synonym">Candida antarctica</name>
    <dbReference type="NCBI Taxonomy" id="84753"/>
    <lineage>
        <taxon>Eukaryota</taxon>
        <taxon>Fungi</taxon>
        <taxon>Dikarya</taxon>
        <taxon>Basidiomycota</taxon>
        <taxon>Ustilaginomycotina</taxon>
        <taxon>Ustilaginomycetes</taxon>
        <taxon>Ustilaginales</taxon>
        <taxon>Ustilaginaceae</taxon>
        <taxon>Moesziomyces</taxon>
    </lineage>
</organism>
<accession>A0A5C3FJC3</accession>